<dbReference type="PANTHER" id="PTHR10302">
    <property type="entry name" value="SINGLE-STRANDED DNA-BINDING PROTEIN"/>
    <property type="match status" value="1"/>
</dbReference>
<evidence type="ECO:0000313" key="5">
    <source>
        <dbReference type="EMBL" id="MFD1706840.1"/>
    </source>
</evidence>
<name>A0ABW4KKY0_9BACI</name>
<dbReference type="Pfam" id="PF00436">
    <property type="entry name" value="SSB"/>
    <property type="match status" value="1"/>
</dbReference>
<comment type="caution">
    <text evidence="2">Lacks conserved residue(s) required for the propagation of feature annotation.</text>
</comment>
<reference evidence="6" key="1">
    <citation type="journal article" date="2019" name="Int. J. Syst. Evol. Microbiol.">
        <title>The Global Catalogue of Microorganisms (GCM) 10K type strain sequencing project: providing services to taxonomists for standard genome sequencing and annotation.</title>
        <authorList>
            <consortium name="The Broad Institute Genomics Platform"/>
            <consortium name="The Broad Institute Genome Sequencing Center for Infectious Disease"/>
            <person name="Wu L."/>
            <person name="Ma J."/>
        </authorList>
    </citation>
    <scope>NUCLEOTIDE SEQUENCE [LARGE SCALE GENOMIC DNA]</scope>
    <source>
        <strain evidence="6">CGMCC 1.12295</strain>
    </source>
</reference>
<comment type="subunit">
    <text evidence="2">Homotetramer.</text>
</comment>
<evidence type="ECO:0000256" key="4">
    <source>
        <dbReference type="SAM" id="MobiDB-lite"/>
    </source>
</evidence>
<dbReference type="SUPFAM" id="SSF50249">
    <property type="entry name" value="Nucleic acid-binding proteins"/>
    <property type="match status" value="1"/>
</dbReference>
<evidence type="ECO:0000256" key="2">
    <source>
        <dbReference type="HAMAP-Rule" id="MF_00984"/>
    </source>
</evidence>
<evidence type="ECO:0000313" key="6">
    <source>
        <dbReference type="Proteomes" id="UP001597301"/>
    </source>
</evidence>
<dbReference type="CDD" id="cd04496">
    <property type="entry name" value="SSB_OBF"/>
    <property type="match status" value="1"/>
</dbReference>
<dbReference type="GO" id="GO:0003677">
    <property type="term" value="F:DNA binding"/>
    <property type="evidence" value="ECO:0007669"/>
    <property type="project" value="UniProtKB-KW"/>
</dbReference>
<feature type="region of interest" description="Disordered" evidence="4">
    <location>
        <begin position="106"/>
        <end position="128"/>
    </location>
</feature>
<dbReference type="PANTHER" id="PTHR10302:SF27">
    <property type="entry name" value="SINGLE-STRANDED DNA-BINDING PROTEIN"/>
    <property type="match status" value="1"/>
</dbReference>
<dbReference type="Proteomes" id="UP001597301">
    <property type="component" value="Unassembled WGS sequence"/>
</dbReference>
<dbReference type="InterPro" id="IPR012340">
    <property type="entry name" value="NA-bd_OB-fold"/>
</dbReference>
<sequence>MINQVTLVGRLTKDPDLRYTVEGRAVLNITLALNRHYRNSQGEYDADFVLCTLWNKTAENTAKYCVKGSIVGVTGRIQTRHYENPEGKRVYVTEVVADAVKFMGGRPKEERQAGQAGKQAEEVREVNR</sequence>
<protein>
    <recommendedName>
        <fullName evidence="2 3">Single-stranded DNA-binding protein</fullName>
        <shortName evidence="2">SSB</shortName>
    </recommendedName>
</protein>
<dbReference type="EMBL" id="JBHUEO010000020">
    <property type="protein sequence ID" value="MFD1706840.1"/>
    <property type="molecule type" value="Genomic_DNA"/>
</dbReference>
<dbReference type="RefSeq" id="WP_380773550.1">
    <property type="nucleotide sequence ID" value="NZ_JBHUEO010000020.1"/>
</dbReference>
<dbReference type="PIRSF" id="PIRSF002070">
    <property type="entry name" value="SSB"/>
    <property type="match status" value="1"/>
</dbReference>
<keyword evidence="6" id="KW-1185">Reference proteome</keyword>
<proteinExistence type="inferred from homology"/>
<organism evidence="5 6">
    <name type="scientific">Siminovitchia sediminis</name>
    <dbReference type="NCBI Taxonomy" id="1274353"/>
    <lineage>
        <taxon>Bacteria</taxon>
        <taxon>Bacillati</taxon>
        <taxon>Bacillota</taxon>
        <taxon>Bacilli</taxon>
        <taxon>Bacillales</taxon>
        <taxon>Bacillaceae</taxon>
        <taxon>Siminovitchia</taxon>
    </lineage>
</organism>
<evidence type="ECO:0000256" key="1">
    <source>
        <dbReference type="ARBA" id="ARBA00023125"/>
    </source>
</evidence>
<feature type="compositionally biased region" description="Basic and acidic residues" evidence="4">
    <location>
        <begin position="119"/>
        <end position="128"/>
    </location>
</feature>
<dbReference type="HAMAP" id="MF_00984">
    <property type="entry name" value="SSB"/>
    <property type="match status" value="1"/>
</dbReference>
<dbReference type="PROSITE" id="PS50935">
    <property type="entry name" value="SSB"/>
    <property type="match status" value="1"/>
</dbReference>
<gene>
    <name evidence="5" type="primary">ssb</name>
    <name evidence="5" type="ORF">ACFSCZ_08860</name>
</gene>
<dbReference type="NCBIfam" id="TIGR00621">
    <property type="entry name" value="ssb"/>
    <property type="match status" value="1"/>
</dbReference>
<keyword evidence="1 2" id="KW-0238">DNA-binding</keyword>
<evidence type="ECO:0000256" key="3">
    <source>
        <dbReference type="PIRNR" id="PIRNR002070"/>
    </source>
</evidence>
<dbReference type="InterPro" id="IPR011344">
    <property type="entry name" value="ssDNA-bd"/>
</dbReference>
<dbReference type="Gene3D" id="2.40.50.140">
    <property type="entry name" value="Nucleic acid-binding proteins"/>
    <property type="match status" value="1"/>
</dbReference>
<accession>A0ABW4KKY0</accession>
<comment type="caution">
    <text evidence="5">The sequence shown here is derived from an EMBL/GenBank/DDBJ whole genome shotgun (WGS) entry which is preliminary data.</text>
</comment>
<dbReference type="InterPro" id="IPR000424">
    <property type="entry name" value="Primosome_PriB/ssb"/>
</dbReference>